<dbReference type="AlphaFoldDB" id="A0A7S2LLH6"/>
<dbReference type="EMBL" id="HBGY01030866">
    <property type="protein sequence ID" value="CAD9608722.1"/>
    <property type="molecule type" value="Transcribed_RNA"/>
</dbReference>
<feature type="region of interest" description="Disordered" evidence="1">
    <location>
        <begin position="712"/>
        <end position="741"/>
    </location>
</feature>
<sequence length="974" mass="107851">MDDLETTIASIMAESINNKENEVLQTYQRQSLSSANLSDLSTRNDKITPFAARNNLKDDRSARFFLSDSSSPGVEIQSDDFNKAYGGNPFSTFPKSTRSSKAFDSEVNWSKANQVQWLSIRFKSINGEMSHKRVALPSNAGGKERVEEFRALLGAAFSIPFDSNIVGLKDVGTDRVLPLSLVCSLDAEDIASLLPVSGSFELLLKASPVLPPAISAEGFAFGSNSVSTTENDDGFVEEETPLEVEDFEAMKDFLVTFISSYTETEEEEKDDESCDTIMIPQRYSEVLQRLVLNGDGVIRAAYAVSEFCDDDEYLRCMMCTIAHNVIMEEEDDREGVIEVEVSHQELENILDVAEVLAEQQALPVGQFVALVHAILVRDETILHAHGLYKNVSDPSDSIDVLLGALFEIGLSLRPVLRSDKLVEVERAAEEEESVTPQSDIFDLAVVSAEKLVLEGRMSCEDKEILLCLVDDRDECLESACKLYIDDLNASEFESVLLLRIKIARKHFNDLADLEESYEGECRKRLEGLSSNGNDEMVDEENVSVSVAESDDTISVVKTETNVAREILNTATRIMVQHGRVSEEGAAALLASFDMGNPVLEKICANFVKGGEASVFMDLLEHLVSPIVHEDDFERAESSVDETRPGAHILSETISVLLSTGVVSRDGANRLFGLAERKTPEIMEALALGNPSKESNGIDRMIKALTELAEEENIDAPPPGFENLRNVSTRPSPSPKRSAPLPQAYEDYDSQLSKVMGKCVVALREMEELSDDELQRLVEMGEAKSPRILKYIDFFREDDDLGLLLSRLSAIVQEEEKSDNETACVEHYSESRPDSADTKEVEYEEVSNFSSSKPEVKVAAEEFVADLFAPEKVKLSAQRRSPMSKTQDFFEDEDLMRELLEKVKGWKLDSSETEAIKMCFERKDPALGVALASFRSNIDSDVLGQNLRKIASRVIEESKSPSFAGGSSHQQNLVA</sequence>
<proteinExistence type="predicted"/>
<reference evidence="2" key="1">
    <citation type="submission" date="2021-01" db="EMBL/GenBank/DDBJ databases">
        <authorList>
            <person name="Corre E."/>
            <person name="Pelletier E."/>
            <person name="Niang G."/>
            <person name="Scheremetjew M."/>
            <person name="Finn R."/>
            <person name="Kale V."/>
            <person name="Holt S."/>
            <person name="Cochrane G."/>
            <person name="Meng A."/>
            <person name="Brown T."/>
            <person name="Cohen L."/>
        </authorList>
    </citation>
    <scope>NUCLEOTIDE SEQUENCE</scope>
    <source>
        <strain evidence="2">B650</strain>
    </source>
</reference>
<evidence type="ECO:0000313" key="2">
    <source>
        <dbReference type="EMBL" id="CAD9608722.1"/>
    </source>
</evidence>
<accession>A0A7S2LLH6</accession>
<gene>
    <name evidence="2" type="ORF">LDAN0321_LOCUS19213</name>
</gene>
<protein>
    <submittedName>
        <fullName evidence="2">Uncharacterized protein</fullName>
    </submittedName>
</protein>
<evidence type="ECO:0000256" key="1">
    <source>
        <dbReference type="SAM" id="MobiDB-lite"/>
    </source>
</evidence>
<organism evidence="2">
    <name type="scientific">Leptocylindrus danicus</name>
    <dbReference type="NCBI Taxonomy" id="163516"/>
    <lineage>
        <taxon>Eukaryota</taxon>
        <taxon>Sar</taxon>
        <taxon>Stramenopiles</taxon>
        <taxon>Ochrophyta</taxon>
        <taxon>Bacillariophyta</taxon>
        <taxon>Coscinodiscophyceae</taxon>
        <taxon>Chaetocerotophycidae</taxon>
        <taxon>Leptocylindrales</taxon>
        <taxon>Leptocylindraceae</taxon>
        <taxon>Leptocylindrus</taxon>
    </lineage>
</organism>
<name>A0A7S2LLH6_9STRA</name>